<dbReference type="Pfam" id="PF05729">
    <property type="entry name" value="NACHT"/>
    <property type="match status" value="1"/>
</dbReference>
<dbReference type="Gene3D" id="2.160.20.80">
    <property type="entry name" value="E3 ubiquitin-protein ligase SopA"/>
    <property type="match status" value="1"/>
</dbReference>
<dbReference type="Pfam" id="PF00400">
    <property type="entry name" value="WD40"/>
    <property type="match status" value="6"/>
</dbReference>
<dbReference type="Pfam" id="PF00805">
    <property type="entry name" value="Pentapeptide"/>
    <property type="match status" value="1"/>
</dbReference>
<feature type="repeat" description="WD" evidence="3">
    <location>
        <begin position="611"/>
        <end position="635"/>
    </location>
</feature>
<proteinExistence type="predicted"/>
<feature type="domain" description="NACHT" evidence="4">
    <location>
        <begin position="58"/>
        <end position="222"/>
    </location>
</feature>
<dbReference type="SUPFAM" id="SSF50978">
    <property type="entry name" value="WD40 repeat-like"/>
    <property type="match status" value="1"/>
</dbReference>
<feature type="repeat" description="WD" evidence="3">
    <location>
        <begin position="646"/>
        <end position="687"/>
    </location>
</feature>
<evidence type="ECO:0000313" key="5">
    <source>
        <dbReference type="EMBL" id="KAG0270470.1"/>
    </source>
</evidence>
<dbReference type="GO" id="GO:1990234">
    <property type="term" value="C:transferase complex"/>
    <property type="evidence" value="ECO:0007669"/>
    <property type="project" value="UniProtKB-ARBA"/>
</dbReference>
<dbReference type="Gene3D" id="3.40.50.300">
    <property type="entry name" value="P-loop containing nucleotide triphosphate hydrolases"/>
    <property type="match status" value="1"/>
</dbReference>
<dbReference type="InterPro" id="IPR020472">
    <property type="entry name" value="WD40_PAC1"/>
</dbReference>
<dbReference type="InterPro" id="IPR015943">
    <property type="entry name" value="WD40/YVTN_repeat-like_dom_sf"/>
</dbReference>
<feature type="repeat" description="WD" evidence="3">
    <location>
        <begin position="772"/>
        <end position="813"/>
    </location>
</feature>
<dbReference type="EMBL" id="JAAAIL010001343">
    <property type="protein sequence ID" value="KAG0270470.1"/>
    <property type="molecule type" value="Genomic_DNA"/>
</dbReference>
<dbReference type="PANTHER" id="PTHR22847">
    <property type="entry name" value="WD40 REPEAT PROTEIN"/>
    <property type="match status" value="1"/>
</dbReference>
<evidence type="ECO:0000256" key="3">
    <source>
        <dbReference type="PROSITE-ProRule" id="PRU00221"/>
    </source>
</evidence>
<keyword evidence="2" id="KW-0677">Repeat</keyword>
<dbReference type="InterPro" id="IPR007111">
    <property type="entry name" value="NACHT_NTPase"/>
</dbReference>
<dbReference type="SUPFAM" id="SSF141571">
    <property type="entry name" value="Pentapeptide repeat-like"/>
    <property type="match status" value="1"/>
</dbReference>
<dbReference type="InterPro" id="IPR027417">
    <property type="entry name" value="P-loop_NTPase"/>
</dbReference>
<reference evidence="5" key="1">
    <citation type="journal article" date="2020" name="Fungal Divers.">
        <title>Resolving the Mortierellaceae phylogeny through synthesis of multi-gene phylogenetics and phylogenomics.</title>
        <authorList>
            <person name="Vandepol N."/>
            <person name="Liber J."/>
            <person name="Desiro A."/>
            <person name="Na H."/>
            <person name="Kennedy M."/>
            <person name="Barry K."/>
            <person name="Grigoriev I.V."/>
            <person name="Miller A.N."/>
            <person name="O'Donnell K."/>
            <person name="Stajich J.E."/>
            <person name="Bonito G."/>
        </authorList>
    </citation>
    <scope>NUCLEOTIDE SEQUENCE</scope>
    <source>
        <strain evidence="5">NRRL 28262</strain>
    </source>
</reference>
<keyword evidence="1 3" id="KW-0853">WD repeat</keyword>
<dbReference type="CDD" id="cd00200">
    <property type="entry name" value="WD40"/>
    <property type="match status" value="1"/>
</dbReference>
<dbReference type="Gene3D" id="2.130.10.10">
    <property type="entry name" value="YVTN repeat-like/Quinoprotein amine dehydrogenase"/>
    <property type="match status" value="3"/>
</dbReference>
<dbReference type="PROSITE" id="PS50294">
    <property type="entry name" value="WD_REPEATS_REGION"/>
    <property type="match status" value="5"/>
</dbReference>
<name>A0AAD4D6J1_9FUNG</name>
<dbReference type="PRINTS" id="PR00320">
    <property type="entry name" value="GPROTEINBRPT"/>
</dbReference>
<dbReference type="Proteomes" id="UP001194580">
    <property type="component" value="Unassembled WGS sequence"/>
</dbReference>
<evidence type="ECO:0000313" key="6">
    <source>
        <dbReference type="Proteomes" id="UP001194580"/>
    </source>
</evidence>
<protein>
    <recommendedName>
        <fullName evidence="4">NACHT domain-containing protein</fullName>
    </recommendedName>
</protein>
<dbReference type="InterPro" id="IPR019775">
    <property type="entry name" value="WD40_repeat_CS"/>
</dbReference>
<feature type="repeat" description="WD" evidence="3">
    <location>
        <begin position="688"/>
        <end position="729"/>
    </location>
</feature>
<dbReference type="SMART" id="SM00320">
    <property type="entry name" value="WD40"/>
    <property type="match status" value="6"/>
</dbReference>
<dbReference type="InterPro" id="IPR001646">
    <property type="entry name" value="5peptide_repeat"/>
</dbReference>
<evidence type="ECO:0000256" key="1">
    <source>
        <dbReference type="ARBA" id="ARBA00022574"/>
    </source>
</evidence>
<dbReference type="PROSITE" id="PS00678">
    <property type="entry name" value="WD_REPEATS_1"/>
    <property type="match status" value="2"/>
</dbReference>
<gene>
    <name evidence="5" type="ORF">BGZ95_001683</name>
</gene>
<dbReference type="InterPro" id="IPR001680">
    <property type="entry name" value="WD40_rpt"/>
</dbReference>
<feature type="repeat" description="WD" evidence="3">
    <location>
        <begin position="559"/>
        <end position="594"/>
    </location>
</feature>
<dbReference type="SUPFAM" id="SSF52540">
    <property type="entry name" value="P-loop containing nucleoside triphosphate hydrolases"/>
    <property type="match status" value="1"/>
</dbReference>
<evidence type="ECO:0000256" key="2">
    <source>
        <dbReference type="ARBA" id="ARBA00022737"/>
    </source>
</evidence>
<feature type="repeat" description="WD" evidence="3">
    <location>
        <begin position="730"/>
        <end position="771"/>
    </location>
</feature>
<dbReference type="PANTHER" id="PTHR22847:SF637">
    <property type="entry name" value="WD REPEAT DOMAIN 5B"/>
    <property type="match status" value="1"/>
</dbReference>
<organism evidence="5 6">
    <name type="scientific">Linnemannia exigua</name>
    <dbReference type="NCBI Taxonomy" id="604196"/>
    <lineage>
        <taxon>Eukaryota</taxon>
        <taxon>Fungi</taxon>
        <taxon>Fungi incertae sedis</taxon>
        <taxon>Mucoromycota</taxon>
        <taxon>Mortierellomycotina</taxon>
        <taxon>Mortierellomycetes</taxon>
        <taxon>Mortierellales</taxon>
        <taxon>Mortierellaceae</taxon>
        <taxon>Linnemannia</taxon>
    </lineage>
</organism>
<accession>A0AAD4D6J1</accession>
<sequence>MSVEDDLLRLRGQRLDEGRNLCYIHPQARTGSMVSGSVKGASFSLMDKVAEFLASHRRVFLLMGASGSGKTTFNLQLEYTLWKNYNKGGPIPLYINLPKIDSPEHDLIGKVLRSCSFTADQIQEMRDTREFILICDGYDESKLGTKNLHITNCLNQPGQWRAKVVISCRTQYLGVDYRDRFLPYEGDHYTPSAIAIDLFQEAAIASFSKDQIREYVERHVANEKPEWSTEEFMDKLGKIPNLLDLASNPFLLVLAVETLPDLSVDAHQSLEASAITRAELYDVFVKNWLDRNKQRLVACDMDGDEQTARGQLLDVGFEYEGINFTKGLAAAIYKEQDGRPSVKYNLTEDGHQSWKTDFFGPDAKTCHLRISIPLCRRGNQFRFLHKSLLEYFYSCVFFDPSLMSNNNHDENSCDSLDADEDSIHAQTTSASASLLDHALNKVCIVENVAILEFLVDRVKKQPIYRDKLIEILELSKKEPSISTAAANAMTILVRARVKFHGWDLRFIRIRGADLSGGLFDLTNFREADIRDVDFTRAWMREADLRDAKMDGVKFGELPYLTEEGEVRGCAYSPDEKYFATGSRDGTINIYDTTTWRGRKGVVLKGVPSIAVNGLAFSPDSQQIAMAYDDGKVRIWGVTASCLERILESHSGRVNCVAYCPNGQHIASGSDDCSVIVWDARTGDLICSFKEHTGGVNDVAFSPDGKEIVTASADNTVRLWRIGSNNESILVGKHTSSVSSIAFSPLRHQVVSGGHDKTVRVWNLRSDEAGFIFKEHTGQVWSVAYSPDGRQIASGGQDCSIRLWNARKEGKSTVTLDGHTAGVLCVRPDRFYQR</sequence>
<dbReference type="AlphaFoldDB" id="A0AAD4D6J1"/>
<comment type="caution">
    <text evidence="5">The sequence shown here is derived from an EMBL/GenBank/DDBJ whole genome shotgun (WGS) entry which is preliminary data.</text>
</comment>
<keyword evidence="6" id="KW-1185">Reference proteome</keyword>
<evidence type="ECO:0000259" key="4">
    <source>
        <dbReference type="Pfam" id="PF05729"/>
    </source>
</evidence>
<dbReference type="PROSITE" id="PS50082">
    <property type="entry name" value="WD_REPEATS_2"/>
    <property type="match status" value="6"/>
</dbReference>
<dbReference type="InterPro" id="IPR036322">
    <property type="entry name" value="WD40_repeat_dom_sf"/>
</dbReference>